<evidence type="ECO:0000256" key="1">
    <source>
        <dbReference type="SAM" id="MobiDB-lite"/>
    </source>
</evidence>
<protein>
    <recommendedName>
        <fullName evidence="4">Epidermal growth factor receptor substrate 15-like 1</fullName>
    </recommendedName>
</protein>
<organism evidence="2 3">
    <name type="scientific">Ridgeia piscesae</name>
    <name type="common">Tubeworm</name>
    <dbReference type="NCBI Taxonomy" id="27915"/>
    <lineage>
        <taxon>Eukaryota</taxon>
        <taxon>Metazoa</taxon>
        <taxon>Spiralia</taxon>
        <taxon>Lophotrochozoa</taxon>
        <taxon>Annelida</taxon>
        <taxon>Polychaeta</taxon>
        <taxon>Sedentaria</taxon>
        <taxon>Canalipalpata</taxon>
        <taxon>Sabellida</taxon>
        <taxon>Siboglinidae</taxon>
        <taxon>Ridgeia</taxon>
    </lineage>
</organism>
<name>A0AAD9P6Y5_RIDPI</name>
<accession>A0AAD9P6Y5</accession>
<keyword evidence="3" id="KW-1185">Reference proteome</keyword>
<dbReference type="PROSITE" id="PS50330">
    <property type="entry name" value="UIM"/>
    <property type="match status" value="1"/>
</dbReference>
<feature type="compositionally biased region" description="Polar residues" evidence="1">
    <location>
        <begin position="291"/>
        <end position="303"/>
    </location>
</feature>
<feature type="compositionally biased region" description="Polar residues" evidence="1">
    <location>
        <begin position="157"/>
        <end position="196"/>
    </location>
</feature>
<reference evidence="2" key="1">
    <citation type="journal article" date="2023" name="Mol. Biol. Evol.">
        <title>Third-Generation Sequencing Reveals the Adaptive Role of the Epigenome in Three Deep-Sea Polychaetes.</title>
        <authorList>
            <person name="Perez M."/>
            <person name="Aroh O."/>
            <person name="Sun Y."/>
            <person name="Lan Y."/>
            <person name="Juniper S.K."/>
            <person name="Young C.R."/>
            <person name="Angers B."/>
            <person name="Qian P.Y."/>
        </authorList>
    </citation>
    <scope>NUCLEOTIDE SEQUENCE</scope>
    <source>
        <strain evidence="2">R07B-5</strain>
    </source>
</reference>
<evidence type="ECO:0000313" key="2">
    <source>
        <dbReference type="EMBL" id="KAK2189298.1"/>
    </source>
</evidence>
<comment type="caution">
    <text evidence="2">The sequence shown here is derived from an EMBL/GenBank/DDBJ whole genome shotgun (WGS) entry which is preliminary data.</text>
</comment>
<feature type="compositionally biased region" description="Basic and acidic residues" evidence="1">
    <location>
        <begin position="252"/>
        <end position="261"/>
    </location>
</feature>
<feature type="compositionally biased region" description="Pro residues" evidence="1">
    <location>
        <begin position="368"/>
        <end position="379"/>
    </location>
</feature>
<dbReference type="AlphaFoldDB" id="A0AAD9P6Y5"/>
<dbReference type="Proteomes" id="UP001209878">
    <property type="component" value="Unassembled WGS sequence"/>
</dbReference>
<proteinExistence type="predicted"/>
<sequence>MDGAVACSDTKELEMISKEIDDLKMKKMTLEQEKAQKEADIKISNSEVLALQKEFDAISCTVKQLETQKCEAQKRLDELDDKRTKLENLLLELKDKCQEERDTTQEETLKRTRDELNDLREQEAALEEKRESQQLQLNQLSKNLETVMQEVTQTKANIRNLQENQSTTGLVNGNTTDGSRTLTPSDPEQFSTKATAGSSPISSTSGFSSVSGLDDDPFKSKDPFTNINGDTSAAPADPFGGEDPFKTVVAEDPFKGSDPFHGETFAAEFDPFGADPFKDSFPDKGPASELKTLSSSNTSSPKTVTHDSSSKAFTFTLGDPFGTDPFAPTAKPKQAKSPAPPRPKSKSPAIGRNRSPAPSLPPKHKKAPPPPRPPAPKPSPGSGKPALDPFEGNDPFGGNAATTKGSSGDPFAGNFADFGSSKVGGGAETDEIAWATRKSQEEFTRQKQLEEQEQADLELAIALSKADMT</sequence>
<feature type="compositionally biased region" description="Low complexity" evidence="1">
    <location>
        <begin position="197"/>
        <end position="212"/>
    </location>
</feature>
<dbReference type="EMBL" id="JAODUO010000109">
    <property type="protein sequence ID" value="KAK2189298.1"/>
    <property type="molecule type" value="Genomic_DNA"/>
</dbReference>
<gene>
    <name evidence="2" type="ORF">NP493_109g02034</name>
</gene>
<evidence type="ECO:0008006" key="4">
    <source>
        <dbReference type="Google" id="ProtNLM"/>
    </source>
</evidence>
<evidence type="ECO:0000313" key="3">
    <source>
        <dbReference type="Proteomes" id="UP001209878"/>
    </source>
</evidence>
<dbReference type="InterPro" id="IPR003903">
    <property type="entry name" value="UIM_dom"/>
</dbReference>
<feature type="compositionally biased region" description="Low complexity" evidence="1">
    <location>
        <begin position="327"/>
        <end position="337"/>
    </location>
</feature>
<feature type="region of interest" description="Disordered" evidence="1">
    <location>
        <begin position="157"/>
        <end position="431"/>
    </location>
</feature>